<reference evidence="9 10" key="1">
    <citation type="submission" date="2018-08" db="EMBL/GenBank/DDBJ databases">
        <title>Chitinophagaceae sp. K23C18032701, a novel bacterium isolated from forest soil.</title>
        <authorList>
            <person name="Wang C."/>
        </authorList>
    </citation>
    <scope>NUCLEOTIDE SEQUENCE [LARGE SCALE GENOMIC DNA]</scope>
    <source>
        <strain evidence="9 10">K23C18032701</strain>
    </source>
</reference>
<dbReference type="InterPro" id="IPR045008">
    <property type="entry name" value="ACX4-like"/>
</dbReference>
<dbReference type="InterPro" id="IPR046373">
    <property type="entry name" value="Acyl-CoA_Oxase/DH_mid-dom_sf"/>
</dbReference>
<evidence type="ECO:0000256" key="1">
    <source>
        <dbReference type="ARBA" id="ARBA00001974"/>
    </source>
</evidence>
<evidence type="ECO:0000313" key="10">
    <source>
        <dbReference type="Proteomes" id="UP000261284"/>
    </source>
</evidence>
<dbReference type="InterPro" id="IPR009075">
    <property type="entry name" value="AcylCo_DH/oxidase_C"/>
</dbReference>
<dbReference type="Gene3D" id="2.40.110.10">
    <property type="entry name" value="Butyryl-CoA Dehydrogenase, subunit A, domain 2"/>
    <property type="match status" value="1"/>
</dbReference>
<dbReference type="PANTHER" id="PTHR43188">
    <property type="entry name" value="ACYL-COENZYME A OXIDASE"/>
    <property type="match status" value="1"/>
</dbReference>
<sequence>MSFFRKIKQAWHLYQHIDIDALNRLAAKVDLGAVMQHVSNLDDKQLQGLMKMLAANGKPRKKELPPINGDFYHLDELLTEEERALQRKVRSFMETEVQPLVNKYWLRAEFPFELVPKLAELDICGVTYKGYGCPGKSNLMEGILAMEMARVDASFATFFGVQSGLAMGSIYMLGSDEQKQEWLPDMQQLKLIGAFGLTEPEVGSGAAGGLTTTAKRNGDSWVLNGQKKWIGNATFADVIIIWARDVDDNNVKGFLVRKNTPGLQVDKMEDKMALRIVQNGLITLTNCTVTESDRLQQANSFKDTARVLRMTRAGVAWEAVGCARGAYENALHYTRERKQFGKPIASFQLMQNHLVEMLSNLTAMQTMVFRLSQLQDENKLTDEHASLAKVFCTLRTRDVVSRAREVMGGNGILLQYNVARFVADAEAIYSYEGTKEINSLIVGRAITGFSAFV</sequence>
<dbReference type="AlphaFoldDB" id="A0A3E1NJQ5"/>
<evidence type="ECO:0000256" key="2">
    <source>
        <dbReference type="ARBA" id="ARBA00009347"/>
    </source>
</evidence>
<evidence type="ECO:0000313" key="9">
    <source>
        <dbReference type="EMBL" id="RFM28159.1"/>
    </source>
</evidence>
<gene>
    <name evidence="9" type="ORF">DXN05_11590</name>
</gene>
<keyword evidence="10" id="KW-1185">Reference proteome</keyword>
<dbReference type="InterPro" id="IPR036250">
    <property type="entry name" value="AcylCo_DH-like_C"/>
</dbReference>
<evidence type="ECO:0000256" key="4">
    <source>
        <dbReference type="ARBA" id="ARBA00022827"/>
    </source>
</evidence>
<dbReference type="Proteomes" id="UP000261284">
    <property type="component" value="Unassembled WGS sequence"/>
</dbReference>
<dbReference type="GO" id="GO:0006635">
    <property type="term" value="P:fatty acid beta-oxidation"/>
    <property type="evidence" value="ECO:0007669"/>
    <property type="project" value="InterPro"/>
</dbReference>
<dbReference type="PANTHER" id="PTHR43188:SF1">
    <property type="entry name" value="ACYL-COA DEHYDROGENASE"/>
    <property type="match status" value="1"/>
</dbReference>
<dbReference type="Gene3D" id="1.10.540.10">
    <property type="entry name" value="Acyl-CoA dehydrogenase/oxidase, N-terminal domain"/>
    <property type="match status" value="1"/>
</dbReference>
<dbReference type="Gene3D" id="1.20.140.10">
    <property type="entry name" value="Butyryl-CoA Dehydrogenase, subunit A, domain 3"/>
    <property type="match status" value="1"/>
</dbReference>
<dbReference type="InterPro" id="IPR009100">
    <property type="entry name" value="AcylCoA_DH/oxidase_NM_dom_sf"/>
</dbReference>
<feature type="domain" description="Acyl-CoA dehydrogenase/oxidase N-terminal" evidence="8">
    <location>
        <begin position="79"/>
        <end position="187"/>
    </location>
</feature>
<dbReference type="Pfam" id="PF00441">
    <property type="entry name" value="Acyl-CoA_dh_1"/>
    <property type="match status" value="1"/>
</dbReference>
<dbReference type="OrthoDB" id="1489150at2"/>
<feature type="domain" description="Acyl-CoA oxidase/dehydrogenase middle" evidence="7">
    <location>
        <begin position="194"/>
        <end position="287"/>
    </location>
</feature>
<dbReference type="InterPro" id="IPR006091">
    <property type="entry name" value="Acyl-CoA_Oxase/DH_mid-dom"/>
</dbReference>
<dbReference type="SUPFAM" id="SSF47203">
    <property type="entry name" value="Acyl-CoA dehydrogenase C-terminal domain-like"/>
    <property type="match status" value="1"/>
</dbReference>
<evidence type="ECO:0000256" key="3">
    <source>
        <dbReference type="ARBA" id="ARBA00022630"/>
    </source>
</evidence>
<accession>A0A3E1NJQ5</accession>
<dbReference type="RefSeq" id="WP_116847405.1">
    <property type="nucleotide sequence ID" value="NZ_QTJU01000003.1"/>
</dbReference>
<dbReference type="Pfam" id="PF02771">
    <property type="entry name" value="Acyl-CoA_dh_N"/>
    <property type="match status" value="1"/>
</dbReference>
<name>A0A3E1NJQ5_9BACT</name>
<evidence type="ECO:0000259" key="8">
    <source>
        <dbReference type="Pfam" id="PF02771"/>
    </source>
</evidence>
<comment type="similarity">
    <text evidence="2 5">Belongs to the acyl-CoA dehydrogenase family.</text>
</comment>
<dbReference type="InterPro" id="IPR037069">
    <property type="entry name" value="AcylCoA_DH/ox_N_sf"/>
</dbReference>
<evidence type="ECO:0000259" key="6">
    <source>
        <dbReference type="Pfam" id="PF00441"/>
    </source>
</evidence>
<dbReference type="GO" id="GO:0003995">
    <property type="term" value="F:acyl-CoA dehydrogenase activity"/>
    <property type="evidence" value="ECO:0007669"/>
    <property type="project" value="InterPro"/>
</dbReference>
<dbReference type="EMBL" id="QTJU01000003">
    <property type="protein sequence ID" value="RFM28159.1"/>
    <property type="molecule type" value="Genomic_DNA"/>
</dbReference>
<dbReference type="Pfam" id="PF02770">
    <property type="entry name" value="Acyl-CoA_dh_M"/>
    <property type="match status" value="1"/>
</dbReference>
<organism evidence="9 10">
    <name type="scientific">Deminuibacter soli</name>
    <dbReference type="NCBI Taxonomy" id="2291815"/>
    <lineage>
        <taxon>Bacteria</taxon>
        <taxon>Pseudomonadati</taxon>
        <taxon>Bacteroidota</taxon>
        <taxon>Chitinophagia</taxon>
        <taxon>Chitinophagales</taxon>
        <taxon>Chitinophagaceae</taxon>
        <taxon>Deminuibacter</taxon>
    </lineage>
</organism>
<comment type="caution">
    <text evidence="9">The sequence shown here is derived from an EMBL/GenBank/DDBJ whole genome shotgun (WGS) entry which is preliminary data.</text>
</comment>
<evidence type="ECO:0000256" key="5">
    <source>
        <dbReference type="RuleBase" id="RU362125"/>
    </source>
</evidence>
<proteinExistence type="inferred from homology"/>
<evidence type="ECO:0000259" key="7">
    <source>
        <dbReference type="Pfam" id="PF02770"/>
    </source>
</evidence>
<comment type="cofactor">
    <cofactor evidence="1 5">
        <name>FAD</name>
        <dbReference type="ChEBI" id="CHEBI:57692"/>
    </cofactor>
</comment>
<feature type="domain" description="Acyl-CoA dehydrogenase/oxidase C-terminal" evidence="6">
    <location>
        <begin position="306"/>
        <end position="446"/>
    </location>
</feature>
<dbReference type="InterPro" id="IPR013786">
    <property type="entry name" value="AcylCoA_DH/ox_N"/>
</dbReference>
<protein>
    <submittedName>
        <fullName evidence="9">Acyl-CoA dehydrogenase</fullName>
    </submittedName>
</protein>
<dbReference type="GO" id="GO:0050660">
    <property type="term" value="F:flavin adenine dinucleotide binding"/>
    <property type="evidence" value="ECO:0007669"/>
    <property type="project" value="InterPro"/>
</dbReference>
<keyword evidence="5" id="KW-0560">Oxidoreductase</keyword>
<keyword evidence="3 5" id="KW-0285">Flavoprotein</keyword>
<keyword evidence="4 5" id="KW-0274">FAD</keyword>
<dbReference type="SUPFAM" id="SSF56645">
    <property type="entry name" value="Acyl-CoA dehydrogenase NM domain-like"/>
    <property type="match status" value="1"/>
</dbReference>